<keyword evidence="5" id="KW-1185">Reference proteome</keyword>
<proteinExistence type="inferred from homology"/>
<dbReference type="InterPro" id="IPR051121">
    <property type="entry name" value="FAH"/>
</dbReference>
<accession>A0A2T0KGK8</accession>
<dbReference type="EMBL" id="PVMZ01000004">
    <property type="protein sequence ID" value="PRX22579.1"/>
    <property type="molecule type" value="Genomic_DNA"/>
</dbReference>
<organism evidence="4 5">
    <name type="scientific">Actinoplanes italicus</name>
    <dbReference type="NCBI Taxonomy" id="113567"/>
    <lineage>
        <taxon>Bacteria</taxon>
        <taxon>Bacillati</taxon>
        <taxon>Actinomycetota</taxon>
        <taxon>Actinomycetes</taxon>
        <taxon>Micromonosporales</taxon>
        <taxon>Micromonosporaceae</taxon>
        <taxon>Actinoplanes</taxon>
    </lineage>
</organism>
<dbReference type="GO" id="GO:0046872">
    <property type="term" value="F:metal ion binding"/>
    <property type="evidence" value="ECO:0007669"/>
    <property type="project" value="UniProtKB-KW"/>
</dbReference>
<dbReference type="GO" id="GO:0003824">
    <property type="term" value="F:catalytic activity"/>
    <property type="evidence" value="ECO:0007669"/>
    <property type="project" value="InterPro"/>
</dbReference>
<dbReference type="RefSeq" id="WP_106317357.1">
    <property type="nucleotide sequence ID" value="NZ_BOMO01000019.1"/>
</dbReference>
<evidence type="ECO:0000256" key="1">
    <source>
        <dbReference type="ARBA" id="ARBA00010211"/>
    </source>
</evidence>
<feature type="domain" description="Fumarylacetoacetase-like C-terminal" evidence="3">
    <location>
        <begin position="112"/>
        <end position="277"/>
    </location>
</feature>
<comment type="caution">
    <text evidence="4">The sequence shown here is derived from an EMBL/GenBank/DDBJ whole genome shotgun (WGS) entry which is preliminary data.</text>
</comment>
<dbReference type="PANTHER" id="PTHR42796">
    <property type="entry name" value="FUMARYLACETOACETATE HYDROLASE DOMAIN-CONTAINING PROTEIN 2A-RELATED"/>
    <property type="match status" value="1"/>
</dbReference>
<dbReference type="SUPFAM" id="SSF56529">
    <property type="entry name" value="FAH"/>
    <property type="match status" value="1"/>
</dbReference>
<keyword evidence="2" id="KW-0479">Metal-binding</keyword>
<protein>
    <submittedName>
        <fullName evidence="4">2-dehydro-3-deoxy-D-arabinonate dehydratase</fullName>
    </submittedName>
</protein>
<gene>
    <name evidence="4" type="ORF">CLV67_104106</name>
</gene>
<reference evidence="4 5" key="1">
    <citation type="submission" date="2018-03" db="EMBL/GenBank/DDBJ databases">
        <title>Genomic Encyclopedia of Archaeal and Bacterial Type Strains, Phase II (KMG-II): from individual species to whole genera.</title>
        <authorList>
            <person name="Goeker M."/>
        </authorList>
    </citation>
    <scope>NUCLEOTIDE SEQUENCE [LARGE SCALE GENOMIC DNA]</scope>
    <source>
        <strain evidence="4 5">DSM 43146</strain>
    </source>
</reference>
<dbReference type="Gene3D" id="3.90.850.10">
    <property type="entry name" value="Fumarylacetoacetase-like, C-terminal domain"/>
    <property type="match status" value="1"/>
</dbReference>
<dbReference type="Pfam" id="PF01557">
    <property type="entry name" value="FAA_hydrolase"/>
    <property type="match status" value="1"/>
</dbReference>
<dbReference type="InterPro" id="IPR011234">
    <property type="entry name" value="Fumarylacetoacetase-like_C"/>
</dbReference>
<dbReference type="InterPro" id="IPR036663">
    <property type="entry name" value="Fumarylacetoacetase_C_sf"/>
</dbReference>
<evidence type="ECO:0000259" key="3">
    <source>
        <dbReference type="Pfam" id="PF01557"/>
    </source>
</evidence>
<dbReference type="PANTHER" id="PTHR42796:SF7">
    <property type="entry name" value="2-DEHYDRO-3-DEOXY-D-ARABINONATE DEHYDRATASE"/>
    <property type="match status" value="1"/>
</dbReference>
<sequence length="294" mass="31329">MPISLHHLRAGERSRWAVCQDGRWTGLDHTLAELLALPLDRARAAVEAAAGTTGRDVSAGESLPPVDRQEVWAAGVTYRRSRDGRREESGHGSLYDDVYDGERPEIFLKATPWRVVGDGDAVGIRADSGWDVPEAEVGLVLNAAGELFGYTLGNDMSSRSIEGANPLYLPQAKIYDRACALGPAIVPSWTAGPGPFEIGLRVLRGDREVHTGTTSTSAMTRDFEDLAGWLFRALSFPSGVILLTGTGIVPDAAFTVCPGDTIEITSPGLGTLTNHVVAVGTDGVTRSGRLPDPR</sequence>
<dbReference type="OrthoDB" id="9779415at2"/>
<comment type="similarity">
    <text evidence="1">Belongs to the FAH family.</text>
</comment>
<dbReference type="Proteomes" id="UP000239415">
    <property type="component" value="Unassembled WGS sequence"/>
</dbReference>
<dbReference type="AlphaFoldDB" id="A0A2T0KGK8"/>
<evidence type="ECO:0000256" key="2">
    <source>
        <dbReference type="ARBA" id="ARBA00022723"/>
    </source>
</evidence>
<evidence type="ECO:0000313" key="4">
    <source>
        <dbReference type="EMBL" id="PRX22579.1"/>
    </source>
</evidence>
<evidence type="ECO:0000313" key="5">
    <source>
        <dbReference type="Proteomes" id="UP000239415"/>
    </source>
</evidence>
<dbReference type="GO" id="GO:0044281">
    <property type="term" value="P:small molecule metabolic process"/>
    <property type="evidence" value="ECO:0007669"/>
    <property type="project" value="UniProtKB-ARBA"/>
</dbReference>
<name>A0A2T0KGK8_9ACTN</name>